<feature type="transmembrane region" description="Helical" evidence="1">
    <location>
        <begin position="12"/>
        <end position="34"/>
    </location>
</feature>
<feature type="transmembrane region" description="Helical" evidence="1">
    <location>
        <begin position="54"/>
        <end position="72"/>
    </location>
</feature>
<reference evidence="2 3" key="1">
    <citation type="submission" date="2023-06" db="EMBL/GenBank/DDBJ databases">
        <title>Sporosarcina sp. nov., isolated from Korean traditional fermented seafood 'Jeotgal'.</title>
        <authorList>
            <person name="Yang A.I."/>
            <person name="Shin N.-R."/>
        </authorList>
    </citation>
    <scope>NUCLEOTIDE SEQUENCE [LARGE SCALE GENOMIC DNA]</scope>
    <source>
        <strain evidence="2 3">KCTC13119</strain>
    </source>
</reference>
<evidence type="ECO:0000256" key="1">
    <source>
        <dbReference type="SAM" id="Phobius"/>
    </source>
</evidence>
<comment type="caution">
    <text evidence="2">The sequence shown here is derived from an EMBL/GenBank/DDBJ whole genome shotgun (WGS) entry which is preliminary data.</text>
</comment>
<feature type="transmembrane region" description="Helical" evidence="1">
    <location>
        <begin position="84"/>
        <end position="105"/>
    </location>
</feature>
<keyword evidence="1" id="KW-0472">Membrane</keyword>
<dbReference type="EMBL" id="JAUBDI010000001">
    <property type="protein sequence ID" value="MDW0111565.1"/>
    <property type="molecule type" value="Genomic_DNA"/>
</dbReference>
<keyword evidence="1" id="KW-1133">Transmembrane helix</keyword>
<protein>
    <submittedName>
        <fullName evidence="2">DUF4181 domain-containing protein</fullName>
    </submittedName>
</protein>
<name>A0ABU4G5C9_9BACL</name>
<gene>
    <name evidence="2" type="ORF">QT711_00110</name>
</gene>
<evidence type="ECO:0000313" key="2">
    <source>
        <dbReference type="EMBL" id="MDW0111565.1"/>
    </source>
</evidence>
<dbReference type="RefSeq" id="WP_317941459.1">
    <property type="nucleotide sequence ID" value="NZ_JAUBDI010000001.1"/>
</dbReference>
<proteinExistence type="predicted"/>
<dbReference type="Proteomes" id="UP001282284">
    <property type="component" value="Unassembled WGS sequence"/>
</dbReference>
<sequence>MYGIDPFHWLKLILLIIIIVLAISLFNLIMQNLLKVKKRSSFSYHHINKQHKMIDWTLRIACIGFLFFAYFINIGRIHEDRDWFLKSTYVVFVLIALTELTRAFFEWKYDENKKAYLLTISNWVLAL</sequence>
<dbReference type="InterPro" id="IPR025441">
    <property type="entry name" value="DUF4181"/>
</dbReference>
<evidence type="ECO:0000313" key="3">
    <source>
        <dbReference type="Proteomes" id="UP001282284"/>
    </source>
</evidence>
<keyword evidence="1" id="KW-0812">Transmembrane</keyword>
<dbReference type="Pfam" id="PF13789">
    <property type="entry name" value="DUF4181"/>
    <property type="match status" value="1"/>
</dbReference>
<organism evidence="2 3">
    <name type="scientific">Sporosarcina saromensis</name>
    <dbReference type="NCBI Taxonomy" id="359365"/>
    <lineage>
        <taxon>Bacteria</taxon>
        <taxon>Bacillati</taxon>
        <taxon>Bacillota</taxon>
        <taxon>Bacilli</taxon>
        <taxon>Bacillales</taxon>
        <taxon>Caryophanaceae</taxon>
        <taxon>Sporosarcina</taxon>
    </lineage>
</organism>
<accession>A0ABU4G5C9</accession>
<keyword evidence="3" id="KW-1185">Reference proteome</keyword>